<dbReference type="EMBL" id="JAUHHV010000005">
    <property type="protein sequence ID" value="KAK1424952.1"/>
    <property type="molecule type" value="Genomic_DNA"/>
</dbReference>
<keyword evidence="3" id="KW-1185">Reference proteome</keyword>
<name>A0AAD8NXS0_TARER</name>
<evidence type="ECO:0000256" key="1">
    <source>
        <dbReference type="SAM" id="MobiDB-lite"/>
    </source>
</evidence>
<reference evidence="2" key="1">
    <citation type="journal article" date="2023" name="bioRxiv">
        <title>Improved chromosome-level genome assembly for marigold (Tagetes erecta).</title>
        <authorList>
            <person name="Jiang F."/>
            <person name="Yuan L."/>
            <person name="Wang S."/>
            <person name="Wang H."/>
            <person name="Xu D."/>
            <person name="Wang A."/>
            <person name="Fan W."/>
        </authorList>
    </citation>
    <scope>NUCLEOTIDE SEQUENCE</scope>
    <source>
        <strain evidence="2">WSJ</strain>
        <tissue evidence="2">Leaf</tissue>
    </source>
</reference>
<dbReference type="AlphaFoldDB" id="A0AAD8NXS0"/>
<feature type="region of interest" description="Disordered" evidence="1">
    <location>
        <begin position="1"/>
        <end position="22"/>
    </location>
</feature>
<evidence type="ECO:0000313" key="3">
    <source>
        <dbReference type="Proteomes" id="UP001229421"/>
    </source>
</evidence>
<proteinExistence type="predicted"/>
<protein>
    <submittedName>
        <fullName evidence="2">Uncharacterized protein</fullName>
    </submittedName>
</protein>
<organism evidence="2 3">
    <name type="scientific">Tagetes erecta</name>
    <name type="common">African marigold</name>
    <dbReference type="NCBI Taxonomy" id="13708"/>
    <lineage>
        <taxon>Eukaryota</taxon>
        <taxon>Viridiplantae</taxon>
        <taxon>Streptophyta</taxon>
        <taxon>Embryophyta</taxon>
        <taxon>Tracheophyta</taxon>
        <taxon>Spermatophyta</taxon>
        <taxon>Magnoliopsida</taxon>
        <taxon>eudicotyledons</taxon>
        <taxon>Gunneridae</taxon>
        <taxon>Pentapetalae</taxon>
        <taxon>asterids</taxon>
        <taxon>campanulids</taxon>
        <taxon>Asterales</taxon>
        <taxon>Asteraceae</taxon>
        <taxon>Asteroideae</taxon>
        <taxon>Heliantheae alliance</taxon>
        <taxon>Tageteae</taxon>
        <taxon>Tagetes</taxon>
    </lineage>
</organism>
<comment type="caution">
    <text evidence="2">The sequence shown here is derived from an EMBL/GenBank/DDBJ whole genome shotgun (WGS) entry which is preliminary data.</text>
</comment>
<feature type="compositionally biased region" description="Basic residues" evidence="1">
    <location>
        <begin position="11"/>
        <end position="20"/>
    </location>
</feature>
<evidence type="ECO:0000313" key="2">
    <source>
        <dbReference type="EMBL" id="KAK1424952.1"/>
    </source>
</evidence>
<accession>A0AAD8NXS0</accession>
<dbReference type="Proteomes" id="UP001229421">
    <property type="component" value="Unassembled WGS sequence"/>
</dbReference>
<sequence>MTIDQSTHPGAAHRPRRRACRSGCGVGAAPHGNTAPLPIGAELWGVIWGLFPVLFPEDLNVELVGPVDGDGD</sequence>
<gene>
    <name evidence="2" type="ORF">QVD17_20293</name>
</gene>